<dbReference type="FunFam" id="1.10.510.10:FF:000571">
    <property type="entry name" value="Maternal embryonic leucine zipper kinase"/>
    <property type="match status" value="1"/>
</dbReference>
<dbReference type="PANTHER" id="PTHR24347">
    <property type="entry name" value="SERINE/THREONINE-PROTEIN KINASE"/>
    <property type="match status" value="1"/>
</dbReference>
<feature type="region of interest" description="Disordered" evidence="5">
    <location>
        <begin position="385"/>
        <end position="408"/>
    </location>
</feature>
<feature type="domain" description="Protein kinase" evidence="6">
    <location>
        <begin position="42"/>
        <end position="300"/>
    </location>
</feature>
<dbReference type="CDD" id="cd05117">
    <property type="entry name" value="STKc_CAMK"/>
    <property type="match status" value="1"/>
</dbReference>
<dbReference type="GO" id="GO:0004674">
    <property type="term" value="F:protein serine/threonine kinase activity"/>
    <property type="evidence" value="ECO:0007669"/>
    <property type="project" value="UniProtKB-KW"/>
</dbReference>
<dbReference type="InterPro" id="IPR011009">
    <property type="entry name" value="Kinase-like_dom_sf"/>
</dbReference>
<evidence type="ECO:0000256" key="3">
    <source>
        <dbReference type="PROSITE-ProRule" id="PRU10141"/>
    </source>
</evidence>
<evidence type="ECO:0000256" key="1">
    <source>
        <dbReference type="ARBA" id="ARBA00022741"/>
    </source>
</evidence>
<name>A0A7S3MCX8_9STRA</name>
<dbReference type="GO" id="GO:0005524">
    <property type="term" value="F:ATP binding"/>
    <property type="evidence" value="ECO:0007669"/>
    <property type="project" value="UniProtKB-UniRule"/>
</dbReference>
<dbReference type="FunFam" id="3.30.200.20:FF:000042">
    <property type="entry name" value="Aurora kinase A"/>
    <property type="match status" value="1"/>
</dbReference>
<protein>
    <recommendedName>
        <fullName evidence="6">Protein kinase domain-containing protein</fullName>
    </recommendedName>
</protein>
<dbReference type="Gene3D" id="1.10.510.10">
    <property type="entry name" value="Transferase(Phosphotransferase) domain 1"/>
    <property type="match status" value="1"/>
</dbReference>
<keyword evidence="4" id="KW-0723">Serine/threonine-protein kinase</keyword>
<dbReference type="InterPro" id="IPR008271">
    <property type="entry name" value="Ser/Thr_kinase_AS"/>
</dbReference>
<evidence type="ECO:0000256" key="2">
    <source>
        <dbReference type="ARBA" id="ARBA00022840"/>
    </source>
</evidence>
<evidence type="ECO:0000256" key="4">
    <source>
        <dbReference type="RuleBase" id="RU000304"/>
    </source>
</evidence>
<dbReference type="Pfam" id="PF00069">
    <property type="entry name" value="Pkinase"/>
    <property type="match status" value="1"/>
</dbReference>
<organism evidence="7">
    <name type="scientific">Spumella elongata</name>
    <dbReference type="NCBI Taxonomy" id="89044"/>
    <lineage>
        <taxon>Eukaryota</taxon>
        <taxon>Sar</taxon>
        <taxon>Stramenopiles</taxon>
        <taxon>Ochrophyta</taxon>
        <taxon>Chrysophyceae</taxon>
        <taxon>Chromulinales</taxon>
        <taxon>Chromulinaceae</taxon>
        <taxon>Spumella</taxon>
    </lineage>
</organism>
<reference evidence="7" key="1">
    <citation type="submission" date="2021-01" db="EMBL/GenBank/DDBJ databases">
        <authorList>
            <person name="Corre E."/>
            <person name="Pelletier E."/>
            <person name="Niang G."/>
            <person name="Scheremetjew M."/>
            <person name="Finn R."/>
            <person name="Kale V."/>
            <person name="Holt S."/>
            <person name="Cochrane G."/>
            <person name="Meng A."/>
            <person name="Brown T."/>
            <person name="Cohen L."/>
        </authorList>
    </citation>
    <scope>NUCLEOTIDE SEQUENCE</scope>
    <source>
        <strain evidence="7">CCAP 955/1</strain>
    </source>
</reference>
<sequence length="408" mass="45024">MGCTNSAEAVGKGHADKPAAISLSGNSNTAATKTNGIFKDKYKVGDVLGQGSYSVVKLGTRITDGKKVAVKIVSRNRLQREDELSLRIEVEVLMSLNHPNIVQALDFFEEEECFYVVLEYIEGGELFDRLIEKAVYSEGEARDLFTVLLKAVKYCHDRDLIHRDIKPENILLTSRTDDINIKLADFGFAVKSGVPAAKQQAGTPGYIAPEILLGKPHGKPVDMWSMGVVLYMLLGGYPPFYEPEDDQKTMFRKIVNAEYEFHPENWEGVSTEAQALVTGLLTLDVKKRLTVDEALVHPWLQKDRQELVLHNLEKNMQALRVFRADHRAAHATVRAGTTIAIEVARQISGSNITKGINMNDVAINVVRKLSGTSLNDAVIEAARKRSAASFSKNSSDGLPSGSIRSKNK</sequence>
<keyword evidence="4" id="KW-0418">Kinase</keyword>
<dbReference type="PROSITE" id="PS00107">
    <property type="entry name" value="PROTEIN_KINASE_ATP"/>
    <property type="match status" value="1"/>
</dbReference>
<dbReference type="SMART" id="SM00220">
    <property type="entry name" value="S_TKc"/>
    <property type="match status" value="1"/>
</dbReference>
<keyword evidence="1 3" id="KW-0547">Nucleotide-binding</keyword>
<dbReference type="PROSITE" id="PS00108">
    <property type="entry name" value="PROTEIN_KINASE_ST"/>
    <property type="match status" value="1"/>
</dbReference>
<dbReference type="PROSITE" id="PS50011">
    <property type="entry name" value="PROTEIN_KINASE_DOM"/>
    <property type="match status" value="1"/>
</dbReference>
<dbReference type="InterPro" id="IPR000719">
    <property type="entry name" value="Prot_kinase_dom"/>
</dbReference>
<evidence type="ECO:0000256" key="5">
    <source>
        <dbReference type="SAM" id="MobiDB-lite"/>
    </source>
</evidence>
<dbReference type="AlphaFoldDB" id="A0A7S3MCX8"/>
<dbReference type="InterPro" id="IPR017441">
    <property type="entry name" value="Protein_kinase_ATP_BS"/>
</dbReference>
<evidence type="ECO:0000259" key="6">
    <source>
        <dbReference type="PROSITE" id="PS50011"/>
    </source>
</evidence>
<keyword evidence="4" id="KW-0808">Transferase</keyword>
<gene>
    <name evidence="7" type="ORF">SELO1098_LOCUS25253</name>
</gene>
<comment type="similarity">
    <text evidence="4">Belongs to the protein kinase superfamily.</text>
</comment>
<feature type="binding site" evidence="3">
    <location>
        <position position="71"/>
    </location>
    <ligand>
        <name>ATP</name>
        <dbReference type="ChEBI" id="CHEBI:30616"/>
    </ligand>
</feature>
<dbReference type="EMBL" id="HBIC01049541">
    <property type="protein sequence ID" value="CAE0296401.1"/>
    <property type="molecule type" value="Transcribed_RNA"/>
</dbReference>
<keyword evidence="2 3" id="KW-0067">ATP-binding</keyword>
<proteinExistence type="inferred from homology"/>
<evidence type="ECO:0000313" key="7">
    <source>
        <dbReference type="EMBL" id="CAE0296401.1"/>
    </source>
</evidence>
<accession>A0A7S3MCX8</accession>
<dbReference type="SUPFAM" id="SSF56112">
    <property type="entry name" value="Protein kinase-like (PK-like)"/>
    <property type="match status" value="1"/>
</dbReference>